<sequence length="98" mass="11221">MNETRQEQRTEAGFRLVARPEEITHLVCCRDVSWRRTFCGEEGLEINPAAREVCAMCMEEAAAMRPDWLSGPELRCPVDGNPCPDEAEIDRRIAREIE</sequence>
<evidence type="ECO:0000313" key="2">
    <source>
        <dbReference type="Proteomes" id="UP000019225"/>
    </source>
</evidence>
<proteinExistence type="predicted"/>
<keyword evidence="2" id="KW-1185">Reference proteome</keyword>
<dbReference type="HOGENOM" id="CLU_2330096_0_0_11"/>
<dbReference type="EMBL" id="CP007155">
    <property type="protein sequence ID" value="AHH96470.1"/>
    <property type="molecule type" value="Genomic_DNA"/>
</dbReference>
<dbReference type="eggNOG" id="ENOG5032633">
    <property type="taxonomic scope" value="Bacteria"/>
</dbReference>
<accession>W5W6T1</accession>
<evidence type="ECO:0000313" key="1">
    <source>
        <dbReference type="EMBL" id="AHH96470.1"/>
    </source>
</evidence>
<dbReference type="AlphaFoldDB" id="W5W6T1"/>
<dbReference type="STRING" id="1449976.KALB_3102"/>
<dbReference type="OrthoDB" id="4949930at2"/>
<organism evidence="1 2">
    <name type="scientific">Kutzneria albida DSM 43870</name>
    <dbReference type="NCBI Taxonomy" id="1449976"/>
    <lineage>
        <taxon>Bacteria</taxon>
        <taxon>Bacillati</taxon>
        <taxon>Actinomycetota</taxon>
        <taxon>Actinomycetes</taxon>
        <taxon>Pseudonocardiales</taxon>
        <taxon>Pseudonocardiaceae</taxon>
        <taxon>Kutzneria</taxon>
    </lineage>
</organism>
<gene>
    <name evidence="1" type="ORF">KALB_3102</name>
</gene>
<reference evidence="1 2" key="1">
    <citation type="journal article" date="2014" name="BMC Genomics">
        <title>Complete genome sequence of producer of the glycopeptide antibiotic Aculeximycin Kutzneria albida DSM 43870T, a representative of minor genus of Pseudonocardiaceae.</title>
        <authorList>
            <person name="Rebets Y."/>
            <person name="Tokovenko B."/>
            <person name="Lushchyk I."/>
            <person name="Ruckert C."/>
            <person name="Zaburannyi N."/>
            <person name="Bechthold A."/>
            <person name="Kalinowski J."/>
            <person name="Luzhetskyy A."/>
        </authorList>
    </citation>
    <scope>NUCLEOTIDE SEQUENCE [LARGE SCALE GENOMIC DNA]</scope>
    <source>
        <strain evidence="1">DSM 43870</strain>
    </source>
</reference>
<dbReference type="KEGG" id="kal:KALB_3102"/>
<dbReference type="Proteomes" id="UP000019225">
    <property type="component" value="Chromosome"/>
</dbReference>
<protein>
    <submittedName>
        <fullName evidence="1">Uncharacterized protein</fullName>
    </submittedName>
</protein>
<name>W5W6T1_9PSEU</name>
<dbReference type="RefSeq" id="WP_025356602.1">
    <property type="nucleotide sequence ID" value="NZ_CP007155.1"/>
</dbReference>